<evidence type="ECO:0000256" key="1">
    <source>
        <dbReference type="SAM" id="MobiDB-lite"/>
    </source>
</evidence>
<protein>
    <submittedName>
        <fullName evidence="2">Uncharacterized protein</fullName>
    </submittedName>
</protein>
<evidence type="ECO:0000313" key="2">
    <source>
        <dbReference type="EMBL" id="TWG00867.1"/>
    </source>
</evidence>
<accession>A0A561UND8</accession>
<dbReference type="AlphaFoldDB" id="A0A561UND8"/>
<sequence length="119" mass="13910">MHRMPRRECRTGVDGPRADQVARLRDDHPRVRVWEACRAWARMRRMNENTPGAPTSAIERRDQLLRAMREDGGAWDWVRARASYVVQPDPRTVRRDLEQLRKAGAISRDRETGMYQAGL</sequence>
<reference evidence="2 3" key="1">
    <citation type="submission" date="2019-06" db="EMBL/GenBank/DDBJ databases">
        <title>Sequencing the genomes of 1000 actinobacteria strains.</title>
        <authorList>
            <person name="Klenk H.-P."/>
        </authorList>
    </citation>
    <scope>NUCLEOTIDE SEQUENCE [LARGE SCALE GENOMIC DNA]</scope>
    <source>
        <strain evidence="2 3">DSM 44826</strain>
    </source>
</reference>
<gene>
    <name evidence="2" type="ORF">FHX73_114747</name>
</gene>
<organism evidence="2 3">
    <name type="scientific">Kitasatospora viridis</name>
    <dbReference type="NCBI Taxonomy" id="281105"/>
    <lineage>
        <taxon>Bacteria</taxon>
        <taxon>Bacillati</taxon>
        <taxon>Actinomycetota</taxon>
        <taxon>Actinomycetes</taxon>
        <taxon>Kitasatosporales</taxon>
        <taxon>Streptomycetaceae</taxon>
        <taxon>Kitasatospora</taxon>
    </lineage>
</organism>
<name>A0A561UND8_9ACTN</name>
<keyword evidence="3" id="KW-1185">Reference proteome</keyword>
<feature type="region of interest" description="Disordered" evidence="1">
    <location>
        <begin position="1"/>
        <end position="22"/>
    </location>
</feature>
<proteinExistence type="predicted"/>
<evidence type="ECO:0000313" key="3">
    <source>
        <dbReference type="Proteomes" id="UP000317940"/>
    </source>
</evidence>
<comment type="caution">
    <text evidence="2">The sequence shown here is derived from an EMBL/GenBank/DDBJ whole genome shotgun (WGS) entry which is preliminary data.</text>
</comment>
<dbReference type="EMBL" id="VIWT01000001">
    <property type="protein sequence ID" value="TWG00867.1"/>
    <property type="molecule type" value="Genomic_DNA"/>
</dbReference>
<dbReference type="Proteomes" id="UP000317940">
    <property type="component" value="Unassembled WGS sequence"/>
</dbReference>